<gene>
    <name evidence="1" type="ORF">C8F04DRAFT_1260996</name>
</gene>
<dbReference type="Proteomes" id="UP001218188">
    <property type="component" value="Unassembled WGS sequence"/>
</dbReference>
<comment type="caution">
    <text evidence="1">The sequence shown here is derived from an EMBL/GenBank/DDBJ whole genome shotgun (WGS) entry which is preliminary data.</text>
</comment>
<reference evidence="1" key="1">
    <citation type="submission" date="2023-03" db="EMBL/GenBank/DDBJ databases">
        <title>Massive genome expansion in bonnet fungi (Mycena s.s.) driven by repeated elements and novel gene families across ecological guilds.</title>
        <authorList>
            <consortium name="Lawrence Berkeley National Laboratory"/>
            <person name="Harder C.B."/>
            <person name="Miyauchi S."/>
            <person name="Viragh M."/>
            <person name="Kuo A."/>
            <person name="Thoen E."/>
            <person name="Andreopoulos B."/>
            <person name="Lu D."/>
            <person name="Skrede I."/>
            <person name="Drula E."/>
            <person name="Henrissat B."/>
            <person name="Morin E."/>
            <person name="Kohler A."/>
            <person name="Barry K."/>
            <person name="LaButti K."/>
            <person name="Morin E."/>
            <person name="Salamov A."/>
            <person name="Lipzen A."/>
            <person name="Mereny Z."/>
            <person name="Hegedus B."/>
            <person name="Baldrian P."/>
            <person name="Stursova M."/>
            <person name="Weitz H."/>
            <person name="Taylor A."/>
            <person name="Grigoriev I.V."/>
            <person name="Nagy L.G."/>
            <person name="Martin F."/>
            <person name="Kauserud H."/>
        </authorList>
    </citation>
    <scope>NUCLEOTIDE SEQUENCE</scope>
    <source>
        <strain evidence="1">CBHHK200</strain>
    </source>
</reference>
<accession>A0AAD6X2P9</accession>
<proteinExistence type="predicted"/>
<protein>
    <submittedName>
        <fullName evidence="1">Uncharacterized protein</fullName>
    </submittedName>
</protein>
<name>A0AAD6X2P9_9AGAR</name>
<sequence>MYSKIPLEIEHYFLQDSDCWALIRYSHVGQQARRAVQAKLNSRCTKMLLQFFNDNDLAPFWDAMNRGRGGVTGSGPLWMSQSQPSWSLHNLNTVVTNARMGPARTFFASRGWKEELVPSWIPEVNTYRDSDLMTAHDHSSTYVDRTWQYSKHNRPTITLTETADRSVFRHIASARHTLATMLLTSTSMIALHPDEFIRSVCIRRGSWAPDWQVLNSVMARVTECGGSDSFLESINGPCGRRCPGLLRRLRGGKSIGLLLWNGASYHPDSSRAVTLEGRSDVDFVAMDAYSGFAKDEYALGWTWARCVNTPCQSYLFPRNCLVPRGRATPAHTNPKDARIFRTEEAIRRCVPSFPRLYKGILFPTSSGRPVVVSVPLDHGIDTYHSIDDLRTQAWITPRIRNIEPYPIFMPPHNLIGATTIFNALSWTETVGSGCALLICMTAIHDIGPSNRLLGECCLRPVHGDVLLLLETKAGLQDVDMTDAPMLKQLFERVWNSKVDETSLGTYYKTSLRVRAPEA</sequence>
<evidence type="ECO:0000313" key="2">
    <source>
        <dbReference type="Proteomes" id="UP001218188"/>
    </source>
</evidence>
<keyword evidence="2" id="KW-1185">Reference proteome</keyword>
<organism evidence="1 2">
    <name type="scientific">Mycena alexandri</name>
    <dbReference type="NCBI Taxonomy" id="1745969"/>
    <lineage>
        <taxon>Eukaryota</taxon>
        <taxon>Fungi</taxon>
        <taxon>Dikarya</taxon>
        <taxon>Basidiomycota</taxon>
        <taxon>Agaricomycotina</taxon>
        <taxon>Agaricomycetes</taxon>
        <taxon>Agaricomycetidae</taxon>
        <taxon>Agaricales</taxon>
        <taxon>Marasmiineae</taxon>
        <taxon>Mycenaceae</taxon>
        <taxon>Mycena</taxon>
    </lineage>
</organism>
<evidence type="ECO:0000313" key="1">
    <source>
        <dbReference type="EMBL" id="KAJ7033485.1"/>
    </source>
</evidence>
<dbReference type="AlphaFoldDB" id="A0AAD6X2P9"/>
<dbReference type="EMBL" id="JARJCM010000065">
    <property type="protein sequence ID" value="KAJ7033485.1"/>
    <property type="molecule type" value="Genomic_DNA"/>
</dbReference>